<dbReference type="InterPro" id="IPR044285">
    <property type="entry name" value="PWP1"/>
</dbReference>
<keyword evidence="1" id="KW-0597">Phosphoprotein</keyword>
<proteinExistence type="predicted"/>
<keyword evidence="3" id="KW-0677">Repeat</keyword>
<dbReference type="SUPFAM" id="SSF50978">
    <property type="entry name" value="WD40 repeat-like"/>
    <property type="match status" value="1"/>
</dbReference>
<feature type="compositionally biased region" description="Polar residues" evidence="5">
    <location>
        <begin position="524"/>
        <end position="533"/>
    </location>
</feature>
<dbReference type="Proteomes" id="UP000186922">
    <property type="component" value="Unassembled WGS sequence"/>
</dbReference>
<organism evidence="6 7">
    <name type="scientific">Ramazzottius varieornatus</name>
    <name type="common">Water bear</name>
    <name type="synonym">Tardigrade</name>
    <dbReference type="NCBI Taxonomy" id="947166"/>
    <lineage>
        <taxon>Eukaryota</taxon>
        <taxon>Metazoa</taxon>
        <taxon>Ecdysozoa</taxon>
        <taxon>Tardigrada</taxon>
        <taxon>Eutardigrada</taxon>
        <taxon>Parachela</taxon>
        <taxon>Hypsibioidea</taxon>
        <taxon>Ramazzottiidae</taxon>
        <taxon>Ramazzottius</taxon>
    </lineage>
</organism>
<dbReference type="Pfam" id="PF00400">
    <property type="entry name" value="WD40"/>
    <property type="match status" value="3"/>
</dbReference>
<reference evidence="6 7" key="1">
    <citation type="journal article" date="2016" name="Nat. Commun.">
        <title>Extremotolerant tardigrade genome and improved radiotolerance of human cultured cells by tardigrade-unique protein.</title>
        <authorList>
            <person name="Hashimoto T."/>
            <person name="Horikawa D.D."/>
            <person name="Saito Y."/>
            <person name="Kuwahara H."/>
            <person name="Kozuka-Hata H."/>
            <person name="Shin-I T."/>
            <person name="Minakuchi Y."/>
            <person name="Ohishi K."/>
            <person name="Motoyama A."/>
            <person name="Aizu T."/>
            <person name="Enomoto A."/>
            <person name="Kondo K."/>
            <person name="Tanaka S."/>
            <person name="Hara Y."/>
            <person name="Koshikawa S."/>
            <person name="Sagara H."/>
            <person name="Miura T."/>
            <person name="Yokobori S."/>
            <person name="Miyagawa K."/>
            <person name="Suzuki Y."/>
            <person name="Kubo T."/>
            <person name="Oyama M."/>
            <person name="Kohara Y."/>
            <person name="Fujiyama A."/>
            <person name="Arakawa K."/>
            <person name="Katayama T."/>
            <person name="Toyoda A."/>
            <person name="Kunieda T."/>
        </authorList>
    </citation>
    <scope>NUCLEOTIDE SEQUENCE [LARGE SCALE GENOMIC DNA]</scope>
    <source>
        <strain evidence="6 7">YOKOZUNA-1</strain>
    </source>
</reference>
<feature type="region of interest" description="Disordered" evidence="5">
    <location>
        <begin position="33"/>
        <end position="115"/>
    </location>
</feature>
<evidence type="ECO:0000256" key="4">
    <source>
        <dbReference type="PROSITE-ProRule" id="PRU00221"/>
    </source>
</evidence>
<feature type="repeat" description="WD" evidence="4">
    <location>
        <begin position="390"/>
        <end position="432"/>
    </location>
</feature>
<dbReference type="PRINTS" id="PR00320">
    <property type="entry name" value="GPROTEINBRPT"/>
</dbReference>
<evidence type="ECO:0000256" key="1">
    <source>
        <dbReference type="ARBA" id="ARBA00022553"/>
    </source>
</evidence>
<keyword evidence="7" id="KW-1185">Reference proteome</keyword>
<dbReference type="SMART" id="SM00320">
    <property type="entry name" value="WD40"/>
    <property type="match status" value="5"/>
</dbReference>
<dbReference type="EMBL" id="BDGG01000014">
    <property type="protein sequence ID" value="GAV06705.1"/>
    <property type="molecule type" value="Genomic_DNA"/>
</dbReference>
<dbReference type="InterPro" id="IPR001680">
    <property type="entry name" value="WD40_rpt"/>
</dbReference>
<dbReference type="AlphaFoldDB" id="A0A1D1VZ92"/>
<dbReference type="PROSITE" id="PS50294">
    <property type="entry name" value="WD_REPEATS_REGION"/>
    <property type="match status" value="2"/>
</dbReference>
<feature type="repeat" description="WD" evidence="4">
    <location>
        <begin position="303"/>
        <end position="336"/>
    </location>
</feature>
<dbReference type="STRING" id="947166.A0A1D1VZ92"/>
<name>A0A1D1VZ92_RAMVA</name>
<dbReference type="GO" id="GO:0005634">
    <property type="term" value="C:nucleus"/>
    <property type="evidence" value="ECO:0007669"/>
    <property type="project" value="TreeGrafter"/>
</dbReference>
<feature type="compositionally biased region" description="Acidic residues" evidence="5">
    <location>
        <begin position="41"/>
        <end position="108"/>
    </location>
</feature>
<dbReference type="GO" id="GO:0006364">
    <property type="term" value="P:rRNA processing"/>
    <property type="evidence" value="ECO:0007669"/>
    <property type="project" value="InterPro"/>
</dbReference>
<dbReference type="PROSITE" id="PS50082">
    <property type="entry name" value="WD_REPEATS_2"/>
    <property type="match status" value="3"/>
</dbReference>
<dbReference type="PROSITE" id="PS00678">
    <property type="entry name" value="WD_REPEATS_1"/>
    <property type="match status" value="2"/>
</dbReference>
<evidence type="ECO:0000256" key="3">
    <source>
        <dbReference type="ARBA" id="ARBA00022737"/>
    </source>
</evidence>
<accession>A0A1D1VZ92</accession>
<evidence type="ECO:0000313" key="6">
    <source>
        <dbReference type="EMBL" id="GAV06705.1"/>
    </source>
</evidence>
<keyword evidence="2 4" id="KW-0853">WD repeat</keyword>
<evidence type="ECO:0000313" key="7">
    <source>
        <dbReference type="Proteomes" id="UP000186922"/>
    </source>
</evidence>
<dbReference type="InterPro" id="IPR019775">
    <property type="entry name" value="WD40_repeat_CS"/>
</dbReference>
<feature type="repeat" description="WD" evidence="4">
    <location>
        <begin position="260"/>
        <end position="302"/>
    </location>
</feature>
<sequence>MDYISSVVWVPRGKAKPVPDEVKLKPEELKVLLEEKVSADPVDDTDDDDDDDDNDTEEKEGEANEWVDEEEEEDHGEEDTDEKAADEDEPEEKAEVVGEDVDEDDETDALPSTSSNFTVSSLAVFPVNDDDPYLVIKDEDDVDSEDEDFKIQPGDNLLAVAHVDEDANVLEVYVYNEENDDLYVHHDILLPACPLVLEWLPYQCGGPQEQGNFVAVGSMESTIQIWDLDMVNVVEPVCELKGFKKKRKRDVETTSAGSSITGHRDAVLALAWNSMVEHIMASGSADSTVILWDLDRLKAATVLTGFEDKVQAIKWRPDFGDQLLCGSCDKTVRLFDCRLQKAKATLWNVEDEVERVAWSSFNNQYFYVATESGQVYSLDVRNTADHLSVIQAHGKTVTGLVSSPFISGMLLTTSEDKRIRVWDVNTSTQIPEMILERKLKMGEIQFSAMSPDSPFTVALAGEDSDSNFRILDLYKTSEEVRRRFESRTPAAYIHARQEEEKRKEEAAEELKIKKEKKQERANKTFKNLSTPKNVSPKPRKPLRNDTTPAQNGEKKKRWSRDKRGKNSAKDSGK</sequence>
<protein>
    <submittedName>
        <fullName evidence="6">Uncharacterized protein</fullName>
    </submittedName>
</protein>
<feature type="region of interest" description="Disordered" evidence="5">
    <location>
        <begin position="509"/>
        <end position="573"/>
    </location>
</feature>
<dbReference type="PANTHER" id="PTHR14091:SF0">
    <property type="entry name" value="PERIODIC TRYPTOPHAN PROTEIN 1 HOMOLOG"/>
    <property type="match status" value="1"/>
</dbReference>
<dbReference type="PANTHER" id="PTHR14091">
    <property type="entry name" value="PERIODIC TRYPTOPHAN PROTEIN 1"/>
    <property type="match status" value="1"/>
</dbReference>
<comment type="caution">
    <text evidence="6">The sequence shown here is derived from an EMBL/GenBank/DDBJ whole genome shotgun (WGS) entry which is preliminary data.</text>
</comment>
<dbReference type="OrthoDB" id="270624at2759"/>
<feature type="compositionally biased region" description="Basic residues" evidence="5">
    <location>
        <begin position="554"/>
        <end position="566"/>
    </location>
</feature>
<evidence type="ECO:0000256" key="5">
    <source>
        <dbReference type="SAM" id="MobiDB-lite"/>
    </source>
</evidence>
<evidence type="ECO:0000256" key="2">
    <source>
        <dbReference type="ARBA" id="ARBA00022574"/>
    </source>
</evidence>
<gene>
    <name evidence="6" type="primary">RvY_16650-1</name>
    <name evidence="6" type="synonym">RvY_16650.1</name>
    <name evidence="6" type="ORF">RvY_16650</name>
</gene>
<dbReference type="InterPro" id="IPR015943">
    <property type="entry name" value="WD40/YVTN_repeat-like_dom_sf"/>
</dbReference>
<dbReference type="InterPro" id="IPR036322">
    <property type="entry name" value="WD40_repeat_dom_sf"/>
</dbReference>
<dbReference type="InterPro" id="IPR020472">
    <property type="entry name" value="WD40_PAC1"/>
</dbReference>
<dbReference type="Gene3D" id="2.130.10.10">
    <property type="entry name" value="YVTN repeat-like/Quinoprotein amine dehydrogenase"/>
    <property type="match status" value="2"/>
</dbReference>
<feature type="compositionally biased region" description="Basic and acidic residues" evidence="5">
    <location>
        <begin position="509"/>
        <end position="522"/>
    </location>
</feature>